<dbReference type="InterPro" id="IPR000727">
    <property type="entry name" value="T_SNARE_dom"/>
</dbReference>
<dbReference type="InterPro" id="IPR003660">
    <property type="entry name" value="HAMP_dom"/>
</dbReference>
<evidence type="ECO:0000256" key="10">
    <source>
        <dbReference type="SAM" id="Phobius"/>
    </source>
</evidence>
<evidence type="ECO:0000256" key="9">
    <source>
        <dbReference type="PROSITE-ProRule" id="PRU00284"/>
    </source>
</evidence>
<dbReference type="Gene3D" id="3.30.450.20">
    <property type="entry name" value="PAS domain"/>
    <property type="match status" value="1"/>
</dbReference>
<dbReference type="InterPro" id="IPR033480">
    <property type="entry name" value="sCache_2"/>
</dbReference>
<accession>A0A1I1ECD0</accession>
<keyword evidence="7 9" id="KW-0807">Transducer</keyword>
<reference evidence="14 15" key="1">
    <citation type="submission" date="2016-10" db="EMBL/GenBank/DDBJ databases">
        <authorList>
            <person name="de Groot N.N."/>
        </authorList>
    </citation>
    <scope>NUCLEOTIDE SEQUENCE [LARGE SCALE GENOMIC DNA]</scope>
    <source>
        <strain evidence="14 15">DSM 18438</strain>
    </source>
</reference>
<dbReference type="OrthoDB" id="6376221at2"/>
<dbReference type="PROSITE" id="PS50885">
    <property type="entry name" value="HAMP"/>
    <property type="match status" value="1"/>
</dbReference>
<dbReference type="PANTHER" id="PTHR32089">
    <property type="entry name" value="METHYL-ACCEPTING CHEMOTAXIS PROTEIN MCPB"/>
    <property type="match status" value="1"/>
</dbReference>
<keyword evidence="5 10" id="KW-1133">Transmembrane helix</keyword>
<gene>
    <name evidence="14" type="ORF">SAMN05660443_0377</name>
</gene>
<evidence type="ECO:0000256" key="6">
    <source>
        <dbReference type="ARBA" id="ARBA00023136"/>
    </source>
</evidence>
<evidence type="ECO:0000256" key="7">
    <source>
        <dbReference type="ARBA" id="ARBA00023224"/>
    </source>
</evidence>
<evidence type="ECO:0000259" key="13">
    <source>
        <dbReference type="PROSITE" id="PS50885"/>
    </source>
</evidence>
<evidence type="ECO:0000256" key="1">
    <source>
        <dbReference type="ARBA" id="ARBA00004429"/>
    </source>
</evidence>
<dbReference type="GO" id="GO:0005886">
    <property type="term" value="C:plasma membrane"/>
    <property type="evidence" value="ECO:0007669"/>
    <property type="project" value="UniProtKB-SubCell"/>
</dbReference>
<dbReference type="InterPro" id="IPR004089">
    <property type="entry name" value="MCPsignal_dom"/>
</dbReference>
<organism evidence="14 15">
    <name type="scientific">Marinospirillum celere</name>
    <dbReference type="NCBI Taxonomy" id="1122252"/>
    <lineage>
        <taxon>Bacteria</taxon>
        <taxon>Pseudomonadati</taxon>
        <taxon>Pseudomonadota</taxon>
        <taxon>Gammaproteobacteria</taxon>
        <taxon>Oceanospirillales</taxon>
        <taxon>Oceanospirillaceae</taxon>
        <taxon>Marinospirillum</taxon>
    </lineage>
</organism>
<evidence type="ECO:0000256" key="2">
    <source>
        <dbReference type="ARBA" id="ARBA00022475"/>
    </source>
</evidence>
<dbReference type="SMART" id="SM01049">
    <property type="entry name" value="Cache_2"/>
    <property type="match status" value="1"/>
</dbReference>
<evidence type="ECO:0000256" key="4">
    <source>
        <dbReference type="ARBA" id="ARBA00022692"/>
    </source>
</evidence>
<dbReference type="PROSITE" id="PS50111">
    <property type="entry name" value="CHEMOTAXIS_TRANSDUC_2"/>
    <property type="match status" value="1"/>
</dbReference>
<evidence type="ECO:0000256" key="5">
    <source>
        <dbReference type="ARBA" id="ARBA00022989"/>
    </source>
</evidence>
<feature type="domain" description="HAMP" evidence="13">
    <location>
        <begin position="217"/>
        <end position="271"/>
    </location>
</feature>
<dbReference type="PROSITE" id="PS50192">
    <property type="entry name" value="T_SNARE"/>
    <property type="match status" value="1"/>
</dbReference>
<dbReference type="STRING" id="1122252.SAMN05660443_0377"/>
<keyword evidence="15" id="KW-1185">Reference proteome</keyword>
<dbReference type="AlphaFoldDB" id="A0A1I1ECD0"/>
<feature type="domain" description="Methyl-accepting transducer" evidence="11">
    <location>
        <begin position="276"/>
        <end position="512"/>
    </location>
</feature>
<feature type="transmembrane region" description="Helical" evidence="10">
    <location>
        <begin position="194"/>
        <end position="215"/>
    </location>
</feature>
<dbReference type="EMBL" id="FOLH01000001">
    <property type="protein sequence ID" value="SFB82583.1"/>
    <property type="molecule type" value="Genomic_DNA"/>
</dbReference>
<dbReference type="Gene3D" id="1.10.287.950">
    <property type="entry name" value="Methyl-accepting chemotaxis protein"/>
    <property type="match status" value="1"/>
</dbReference>
<dbReference type="GO" id="GO:0007165">
    <property type="term" value="P:signal transduction"/>
    <property type="evidence" value="ECO:0007669"/>
    <property type="project" value="UniProtKB-KW"/>
</dbReference>
<evidence type="ECO:0000256" key="3">
    <source>
        <dbReference type="ARBA" id="ARBA00022519"/>
    </source>
</evidence>
<evidence type="ECO:0000259" key="11">
    <source>
        <dbReference type="PROSITE" id="PS50111"/>
    </source>
</evidence>
<comment type="subcellular location">
    <subcellularLocation>
        <location evidence="1">Cell inner membrane</location>
        <topology evidence="1">Multi-pass membrane protein</topology>
    </subcellularLocation>
</comment>
<dbReference type="GO" id="GO:0006935">
    <property type="term" value="P:chemotaxis"/>
    <property type="evidence" value="ECO:0007669"/>
    <property type="project" value="UniProtKB-ARBA"/>
</dbReference>
<dbReference type="Pfam" id="PF17200">
    <property type="entry name" value="sCache_2"/>
    <property type="match status" value="1"/>
</dbReference>
<dbReference type="RefSeq" id="WP_091958312.1">
    <property type="nucleotide sequence ID" value="NZ_FOLH01000001.1"/>
</dbReference>
<dbReference type="Proteomes" id="UP000199058">
    <property type="component" value="Unassembled WGS sequence"/>
</dbReference>
<protein>
    <submittedName>
        <fullName evidence="14">Methyl-accepting chemotaxis sensory transducer with Cache sensor</fullName>
    </submittedName>
</protein>
<dbReference type="PANTHER" id="PTHR32089:SF119">
    <property type="entry name" value="METHYL-ACCEPTING CHEMOTAXIS PROTEIN CTPL"/>
    <property type="match status" value="1"/>
</dbReference>
<evidence type="ECO:0000313" key="14">
    <source>
        <dbReference type="EMBL" id="SFB82583.1"/>
    </source>
</evidence>
<dbReference type="SMART" id="SM00283">
    <property type="entry name" value="MA"/>
    <property type="match status" value="1"/>
</dbReference>
<dbReference type="SMART" id="SM00304">
    <property type="entry name" value="HAMP"/>
    <property type="match status" value="2"/>
</dbReference>
<dbReference type="FunFam" id="1.10.287.950:FF:000001">
    <property type="entry name" value="Methyl-accepting chemotaxis sensory transducer"/>
    <property type="match status" value="1"/>
</dbReference>
<dbReference type="CDD" id="cd11386">
    <property type="entry name" value="MCP_signal"/>
    <property type="match status" value="1"/>
</dbReference>
<evidence type="ECO:0000259" key="12">
    <source>
        <dbReference type="PROSITE" id="PS50192"/>
    </source>
</evidence>
<dbReference type="SUPFAM" id="SSF58104">
    <property type="entry name" value="Methyl-accepting chemotaxis protein (MCP) signaling domain"/>
    <property type="match status" value="1"/>
</dbReference>
<feature type="transmembrane region" description="Helical" evidence="10">
    <location>
        <begin position="12"/>
        <end position="33"/>
    </location>
</feature>
<keyword evidence="2" id="KW-1003">Cell membrane</keyword>
<comment type="similarity">
    <text evidence="8">Belongs to the methyl-accepting chemotaxis (MCP) protein family.</text>
</comment>
<dbReference type="Pfam" id="PF00672">
    <property type="entry name" value="HAMP"/>
    <property type="match status" value="1"/>
</dbReference>
<evidence type="ECO:0000313" key="15">
    <source>
        <dbReference type="Proteomes" id="UP000199058"/>
    </source>
</evidence>
<proteinExistence type="inferred from homology"/>
<keyword evidence="4 10" id="KW-0812">Transmembrane</keyword>
<name>A0A1I1ECD0_9GAMM</name>
<evidence type="ECO:0000256" key="8">
    <source>
        <dbReference type="ARBA" id="ARBA00029447"/>
    </source>
</evidence>
<keyword evidence="6 10" id="KW-0472">Membrane</keyword>
<dbReference type="CDD" id="cd06225">
    <property type="entry name" value="HAMP"/>
    <property type="match status" value="1"/>
</dbReference>
<keyword evidence="3" id="KW-0997">Cell inner membrane</keyword>
<feature type="domain" description="T-SNARE coiled-coil homology" evidence="12">
    <location>
        <begin position="463"/>
        <end position="508"/>
    </location>
</feature>
<dbReference type="Pfam" id="PF00015">
    <property type="entry name" value="MCPsignal"/>
    <property type="match status" value="1"/>
</dbReference>
<sequence>MLAMLRLIGINFRLWIILALAIISLLIVSVLAIQQEREALLDEKNLQLRQLLEIVETTVAHYHQQAEAGELSHQEARQQAYELVGELRFTNNQDRDYFWMLNSAGEVMMHGAQPQLAGRNLSQATDPEGFPFFRHILEGAADQGEGQVRHVWDKPGFDQPVGKITRYVYFEPWDLIIGNGLYLDSLNAQIRQHAFNLLSIFVLAGLVMASLILLITRSIQSPLKDMLNRMREIADGDGNLTHRLPLDGKDEIMHINRAFNRFIGKIQDLVKESRESALSVSAAAEELSAVTQQSSQTVQQQSQETDQVATAMNEMTATVQEVANNATSAASAASQANNQTQLGQKRLQETLETLGQLDASIKTTASTLEELKAGTENIGTIMDVISGIAEQTNLLALNAAIEAARAGDHGRGFAVVADEVRNLAARTQESTGEIRDMIERLTSEAQRSFEAMAQSSHQAVETVTHAQETSQALEEVAAAIQQIADMNTQIASAAEQQAAVADEINRNVVNINELSSQTEEGARHTTQASEELAGLAENLNSQVSQFRT</sequence>